<evidence type="ECO:0000313" key="1">
    <source>
        <dbReference type="EMBL" id="RSN67292.1"/>
    </source>
</evidence>
<dbReference type="EMBL" id="RCOR01000046">
    <property type="protein sequence ID" value="RSN67292.1"/>
    <property type="molecule type" value="Genomic_DNA"/>
</dbReference>
<accession>A0A3R9PPV8</accession>
<dbReference type="RefSeq" id="WP_125742849.1">
    <property type="nucleotide sequence ID" value="NZ_RCOR01000046.1"/>
</dbReference>
<proteinExistence type="predicted"/>
<reference evidence="1 2" key="1">
    <citation type="submission" date="2018-10" db="EMBL/GenBank/DDBJ databases">
        <title>Co-occurring genomic capacity for anaerobic methane metabolism and dissimilatory sulfite reduction discovered in the Korarchaeota.</title>
        <authorList>
            <person name="Mckay L.J."/>
            <person name="Dlakic M."/>
            <person name="Fields M.W."/>
            <person name="Delmont T.O."/>
            <person name="Eren A.M."/>
            <person name="Jay Z.J."/>
            <person name="Klingelsmith K.B."/>
            <person name="Rusch D.B."/>
            <person name="Inskeep W.P."/>
        </authorList>
    </citation>
    <scope>NUCLEOTIDE SEQUENCE [LARGE SCALE GENOMIC DNA]</scope>
    <source>
        <strain evidence="1 2">WS</strain>
    </source>
</reference>
<comment type="caution">
    <text evidence="1">The sequence shown here is derived from an EMBL/GenBank/DDBJ whole genome shotgun (WGS) entry which is preliminary data.</text>
</comment>
<evidence type="ECO:0000313" key="2">
    <source>
        <dbReference type="Proteomes" id="UP000278149"/>
    </source>
</evidence>
<sequence length="208" mass="23201">MKDPRLLAVEIAAAYLKEVPGKMIKGLDLRYVSSEVQRVVYSFLPLEELEANGMLEGIERIGEDLRGAWLQARGSCRSPNDFLNAARIRFASIIFSGLRKRIGREKRIYSGTDCFWGTIVRSEGFDGLKALLIDAKDRYDIVTNLDVRGRVAFAILPPRRFDKFVSEGMLIEAEGQGDPGEPAKPTERGKGAIESVLREEAGKLNIKL</sequence>
<dbReference type="Proteomes" id="UP000278149">
    <property type="component" value="Unassembled WGS sequence"/>
</dbReference>
<protein>
    <submittedName>
        <fullName evidence="1">Uncharacterized protein</fullName>
    </submittedName>
</protein>
<gene>
    <name evidence="1" type="ORF">D9Q81_08770</name>
</gene>
<dbReference type="AlphaFoldDB" id="A0A3R9PPV8"/>
<name>A0A3R9PPV8_9CREN</name>
<organism evidence="1 2">
    <name type="scientific">Candidatus Korarchaeum cryptofilum</name>
    <dbReference type="NCBI Taxonomy" id="498846"/>
    <lineage>
        <taxon>Archaea</taxon>
        <taxon>Thermoproteota</taxon>
        <taxon>Candidatus Korarchaeia</taxon>
        <taxon>Candidatus Korarchaeales</taxon>
        <taxon>Candidatus Korarchaeaceae</taxon>
        <taxon>Candidatus Korarchaeum</taxon>
    </lineage>
</organism>